<dbReference type="PANTHER" id="PTHR43208:SF1">
    <property type="entry name" value="ABC TRANSPORTER SUBSTRATE-BINDING PROTEIN"/>
    <property type="match status" value="1"/>
</dbReference>
<sequence>MMKKFLAILLTLVMAFSVVACGKTEAPKDKAADDVLKVGFIYIGSINDGGYTQAQHQGTVAMEKHFKGKVKALYQENVNDQDKSAVMTAATNLIDQGCKVIVGTSYGFMDALDELANSDQYKDIKFLHFSGNKMNDKNFGNYFGATEQPRYLTGIIAGMMTKSNKLGYVAAYPYTEVQIGINAFTLGAQSVNPNVEVKVVYINSWYDPEKERSAADELLAQGCDIITQHSDTTGPQVAAAEAGKYAIGYNLDNSKVDAVKKSYLTSPIWHHEKFLIPTIEKIMAGTWTPESYYGTLADGYVDIAPMTDLVPADVQAKVNEVKAKMVSGEFSPFSGQIYYNDGRVLCKEGQTLDRAAIWSIDGLVKGANGTK</sequence>
<gene>
    <name evidence="4" type="ORF">Ami3637_05495</name>
</gene>
<accession>A0A6P1MLQ0</accession>
<evidence type="ECO:0000256" key="2">
    <source>
        <dbReference type="SAM" id="SignalP"/>
    </source>
</evidence>
<protein>
    <submittedName>
        <fullName evidence="4">BMP family ABC transporter substrate-binding protein</fullName>
    </submittedName>
</protein>
<dbReference type="CDD" id="cd19963">
    <property type="entry name" value="PBP1_BMP-like"/>
    <property type="match status" value="1"/>
</dbReference>
<proteinExistence type="predicted"/>
<dbReference type="PANTHER" id="PTHR43208">
    <property type="entry name" value="ABC TRANSPORTER SUBSTRATE-BINDING PROTEIN"/>
    <property type="match status" value="1"/>
</dbReference>
<dbReference type="EMBL" id="CP047591">
    <property type="protein sequence ID" value="QHI71915.1"/>
    <property type="molecule type" value="Genomic_DNA"/>
</dbReference>
<dbReference type="Proteomes" id="UP000463883">
    <property type="component" value="Chromosome"/>
</dbReference>
<evidence type="ECO:0000259" key="3">
    <source>
        <dbReference type="Pfam" id="PF02608"/>
    </source>
</evidence>
<evidence type="ECO:0000256" key="1">
    <source>
        <dbReference type="ARBA" id="ARBA00022729"/>
    </source>
</evidence>
<dbReference type="Gene3D" id="3.40.50.2300">
    <property type="match status" value="2"/>
</dbReference>
<evidence type="ECO:0000313" key="5">
    <source>
        <dbReference type="Proteomes" id="UP000463883"/>
    </source>
</evidence>
<keyword evidence="5" id="KW-1185">Reference proteome</keyword>
<organism evidence="4 5">
    <name type="scientific">Aminipila terrae</name>
    <dbReference type="NCBI Taxonomy" id="2697030"/>
    <lineage>
        <taxon>Bacteria</taxon>
        <taxon>Bacillati</taxon>
        <taxon>Bacillota</taxon>
        <taxon>Clostridia</taxon>
        <taxon>Peptostreptococcales</taxon>
        <taxon>Anaerovoracaceae</taxon>
        <taxon>Aminipila</taxon>
    </lineage>
</organism>
<dbReference type="InterPro" id="IPR003760">
    <property type="entry name" value="PnrA-like"/>
</dbReference>
<dbReference type="InterPro" id="IPR052910">
    <property type="entry name" value="ABC-Purine-Binding"/>
</dbReference>
<reference evidence="4 5" key="1">
    <citation type="submission" date="2020-01" db="EMBL/GenBank/DDBJ databases">
        <title>Genomic analysis of Aminipila sp. CBA3637.</title>
        <authorList>
            <person name="Kim Y.B."/>
            <person name="Roh S.W."/>
        </authorList>
    </citation>
    <scope>NUCLEOTIDE SEQUENCE [LARGE SCALE GENOMIC DNA]</scope>
    <source>
        <strain evidence="4 5">CBA3637</strain>
    </source>
</reference>
<evidence type="ECO:0000313" key="4">
    <source>
        <dbReference type="EMBL" id="QHI71915.1"/>
    </source>
</evidence>
<name>A0A6P1MLQ0_9FIRM</name>
<keyword evidence="1 2" id="KW-0732">Signal</keyword>
<dbReference type="GO" id="GO:0005886">
    <property type="term" value="C:plasma membrane"/>
    <property type="evidence" value="ECO:0007669"/>
    <property type="project" value="InterPro"/>
</dbReference>
<feature type="signal peptide" evidence="2">
    <location>
        <begin position="1"/>
        <end position="20"/>
    </location>
</feature>
<feature type="chain" id="PRO_5038961823" evidence="2">
    <location>
        <begin position="21"/>
        <end position="371"/>
    </location>
</feature>
<feature type="domain" description="ABC transporter substrate-binding protein PnrA-like" evidence="3">
    <location>
        <begin position="37"/>
        <end position="328"/>
    </location>
</feature>
<dbReference type="Pfam" id="PF02608">
    <property type="entry name" value="Bmp"/>
    <property type="match status" value="1"/>
</dbReference>
<dbReference type="KEGG" id="amic:Ami3637_05495"/>
<dbReference type="PROSITE" id="PS51257">
    <property type="entry name" value="PROKAR_LIPOPROTEIN"/>
    <property type="match status" value="1"/>
</dbReference>
<dbReference type="RefSeq" id="WP_162361685.1">
    <property type="nucleotide sequence ID" value="NZ_CP047591.1"/>
</dbReference>
<dbReference type="AlphaFoldDB" id="A0A6P1MLQ0"/>